<keyword evidence="2" id="KW-1185">Reference proteome</keyword>
<accession>A0ABW9ZB69</accession>
<reference evidence="1 2" key="1">
    <citation type="submission" date="2020-01" db="EMBL/GenBank/DDBJ databases">
        <authorList>
            <person name="Peng S.Y."/>
            <person name="Li J."/>
            <person name="Wang M."/>
            <person name="Wang L."/>
            <person name="Wang C.Q."/>
            <person name="Wang J.R."/>
        </authorList>
    </citation>
    <scope>NUCLEOTIDE SEQUENCE [LARGE SCALE GENOMIC DNA]</scope>
    <source>
        <strain evidence="1 2">XCT-34</strain>
    </source>
</reference>
<protein>
    <submittedName>
        <fullName evidence="1">Uncharacterized protein</fullName>
    </submittedName>
</protein>
<name>A0ABW9ZB69_9HYPH</name>
<proteinExistence type="predicted"/>
<sequence>MNETLSPQASRVIAAFGGAAQLARFLTASGYPIRRETIYRWTYPPEQDGRGGLIPRRWIPIIKAIAPKFGVVLTPRHFEE</sequence>
<dbReference type="Proteomes" id="UP000541347">
    <property type="component" value="Unassembled WGS sequence"/>
</dbReference>
<dbReference type="EMBL" id="JAABLP010000001">
    <property type="protein sequence ID" value="NBN62080.1"/>
    <property type="molecule type" value="Genomic_DNA"/>
</dbReference>
<evidence type="ECO:0000313" key="1">
    <source>
        <dbReference type="EMBL" id="NBN62080.1"/>
    </source>
</evidence>
<comment type="caution">
    <text evidence="1">The sequence shown here is derived from an EMBL/GenBank/DDBJ whole genome shotgun (WGS) entry which is preliminary data.</text>
</comment>
<evidence type="ECO:0000313" key="2">
    <source>
        <dbReference type="Proteomes" id="UP000541347"/>
    </source>
</evidence>
<organism evidence="1 2">
    <name type="scientific">Pannonibacter tanglangensis</name>
    <dbReference type="NCBI Taxonomy" id="2750084"/>
    <lineage>
        <taxon>Bacteria</taxon>
        <taxon>Pseudomonadati</taxon>
        <taxon>Pseudomonadota</taxon>
        <taxon>Alphaproteobacteria</taxon>
        <taxon>Hyphomicrobiales</taxon>
        <taxon>Stappiaceae</taxon>
        <taxon>Pannonibacter</taxon>
    </lineage>
</organism>
<gene>
    <name evidence="1" type="ORF">GWI71_00135</name>
</gene>
<dbReference type="RefSeq" id="WP_161672739.1">
    <property type="nucleotide sequence ID" value="NZ_JAABLP010000001.1"/>
</dbReference>